<evidence type="ECO:0000313" key="10">
    <source>
        <dbReference type="Proteomes" id="UP000076794"/>
    </source>
</evidence>
<evidence type="ECO:0000256" key="3">
    <source>
        <dbReference type="ARBA" id="ARBA00022692"/>
    </source>
</evidence>
<evidence type="ECO:0000256" key="1">
    <source>
        <dbReference type="ARBA" id="ARBA00004651"/>
    </source>
</evidence>
<feature type="transmembrane region" description="Helical" evidence="7">
    <location>
        <begin position="638"/>
        <end position="665"/>
    </location>
</feature>
<dbReference type="Pfam" id="PF03176">
    <property type="entry name" value="MMPL"/>
    <property type="match status" value="2"/>
</dbReference>
<dbReference type="PROSITE" id="PS50156">
    <property type="entry name" value="SSD"/>
    <property type="match status" value="1"/>
</dbReference>
<feature type="region of interest" description="Disordered" evidence="6">
    <location>
        <begin position="911"/>
        <end position="970"/>
    </location>
</feature>
<feature type="compositionally biased region" description="Low complexity" evidence="6">
    <location>
        <begin position="954"/>
        <end position="970"/>
    </location>
</feature>
<feature type="transmembrane region" description="Helical" evidence="7">
    <location>
        <begin position="677"/>
        <end position="703"/>
    </location>
</feature>
<name>A0A161IM76_9MICO</name>
<feature type="transmembrane region" description="Helical" evidence="7">
    <location>
        <begin position="181"/>
        <end position="204"/>
    </location>
</feature>
<dbReference type="InterPro" id="IPR004869">
    <property type="entry name" value="MMPL_dom"/>
</dbReference>
<feature type="transmembrane region" description="Helical" evidence="7">
    <location>
        <begin position="211"/>
        <end position="231"/>
    </location>
</feature>
<keyword evidence="3 7" id="KW-0812">Transmembrane</keyword>
<reference evidence="9 10" key="1">
    <citation type="submission" date="2016-01" db="EMBL/GenBank/DDBJ databases">
        <title>Complete genome sequence of a soil Actinobacterium, Isoptericola dokdonensis DS-3.</title>
        <authorList>
            <person name="Kwon S.-K."/>
            <person name="Kim J.F."/>
        </authorList>
    </citation>
    <scope>NUCLEOTIDE SEQUENCE [LARGE SCALE GENOMIC DNA]</scope>
    <source>
        <strain evidence="9 10">DS-3</strain>
    </source>
</reference>
<accession>A0A161IM76</accession>
<dbReference type="Proteomes" id="UP000076794">
    <property type="component" value="Chromosome"/>
</dbReference>
<gene>
    <name evidence="9" type="primary">ydfJ_1</name>
    <name evidence="9" type="ORF">I598_2159</name>
</gene>
<dbReference type="SUPFAM" id="SSF82866">
    <property type="entry name" value="Multidrug efflux transporter AcrB transmembrane domain"/>
    <property type="match status" value="2"/>
</dbReference>
<evidence type="ECO:0000256" key="7">
    <source>
        <dbReference type="SAM" id="Phobius"/>
    </source>
</evidence>
<protein>
    <submittedName>
        <fullName evidence="9">Membrane protein YdfJ</fullName>
    </submittedName>
</protein>
<feature type="transmembrane region" description="Helical" evidence="7">
    <location>
        <begin position="565"/>
        <end position="586"/>
    </location>
</feature>
<evidence type="ECO:0000256" key="5">
    <source>
        <dbReference type="ARBA" id="ARBA00023136"/>
    </source>
</evidence>
<feature type="transmembrane region" description="Helical" evidence="7">
    <location>
        <begin position="533"/>
        <end position="553"/>
    </location>
</feature>
<dbReference type="PATRIC" id="fig|1300344.3.peg.2168"/>
<evidence type="ECO:0000256" key="4">
    <source>
        <dbReference type="ARBA" id="ARBA00022989"/>
    </source>
</evidence>
<dbReference type="GO" id="GO:0005886">
    <property type="term" value="C:plasma membrane"/>
    <property type="evidence" value="ECO:0007669"/>
    <property type="project" value="UniProtKB-SubCell"/>
</dbReference>
<organism evidence="9 10">
    <name type="scientific">Isoptericola dokdonensis DS-3</name>
    <dbReference type="NCBI Taxonomy" id="1300344"/>
    <lineage>
        <taxon>Bacteria</taxon>
        <taxon>Bacillati</taxon>
        <taxon>Actinomycetota</taxon>
        <taxon>Actinomycetes</taxon>
        <taxon>Micrococcales</taxon>
        <taxon>Promicromonosporaceae</taxon>
        <taxon>Isoptericola</taxon>
    </lineage>
</organism>
<keyword evidence="5 7" id="KW-0472">Membrane</keyword>
<dbReference type="PANTHER" id="PTHR33406:SF13">
    <property type="entry name" value="MEMBRANE PROTEIN YDFJ"/>
    <property type="match status" value="1"/>
</dbReference>
<dbReference type="EMBL" id="CP014209">
    <property type="protein sequence ID" value="ANC31700.1"/>
    <property type="molecule type" value="Genomic_DNA"/>
</dbReference>
<evidence type="ECO:0000256" key="6">
    <source>
        <dbReference type="SAM" id="MobiDB-lite"/>
    </source>
</evidence>
<feature type="transmembrane region" description="Helical" evidence="7">
    <location>
        <begin position="276"/>
        <end position="299"/>
    </location>
</feature>
<evidence type="ECO:0000256" key="2">
    <source>
        <dbReference type="ARBA" id="ARBA00022475"/>
    </source>
</evidence>
<sequence length="970" mass="99647">MSSALYSLGRWAAGARRLVVAAWIGVLVVVGGVGGIVFQGFDNSITIPGTESQEALDQLAATFPEVSGVSAQVIVVAPDGGSIEDDDVRTPVEQAADSFGDIDEVVAVSTPYDEQAAAPVSDGDQATIVQIQLDGDAFAISDATKDELHDITDELEAALPDGAQASLGGQLYATELPALSIIEAIGVVVALVVLMITLGSFVAAGLPLVNAFVGVGVSMLLLLAATAFGPINSTTPMLGLMLGLAVGIDYALFIVSRHQELLRDGVDVEESIARSTATAGSAVVFAGLTVMIALVGLSVAGIPFLAIMGIAAAVSVGFAVLVSLTLLPALLAMAGDRLRPKPKKVRKGAKGRRQAAPADAHESRFFTGWVKAVTKVPIATILVVVVALGALAVPALNLRLALPDAGYLPEDNEARQTYDLVAEYFGDGFNGPLVVTGTIVESTDPLGLMDDLADEMRSLPGVADVPLATPNPSADTGIIQVVPTGAPDSEETKALVAEIRDRHDYYLETYDVDLSVTGFTAVGIDVSDKLGEALLPFALVVVGLSLLLLMMVFRSVWVPVKATVGYLLSVAAAFGAVALVFEQGVFADALHVTKLGPVISFMPIILMGVLFGLAMDYEVFLVSRMREDFVHNGRRARLAITTGFQGAAKVVTAAAIIMFSVFVAFVPEGDMTLKPIALGLAVGVAVDAFVVRMVLVPAVMALLGDRAWWIPRWLDRVLPTFDVEGEGVAKELRLASWPGARTDGRPDAVVVSDLEVAGPRGPGLGEPPVVGPVSVRVAAGDGLVVHGDSSAPVSALLLAVAGRLPADAGVAKVEGLVLPERATSVRSRVAVVDAADVGGAPAAAVADAVRAGARVLVLDRADVVTGLTPRQDLAGALASARAAGVTVVVGSTGVSATDLLPDGTPVLDVGAGFGAPARLRGGELPPPPPPESTQHDNHGDHGDPDLAGTPAGEDPSTADSPTTTTQEVRA</sequence>
<feature type="compositionally biased region" description="Basic and acidic residues" evidence="6">
    <location>
        <begin position="933"/>
        <end position="944"/>
    </location>
</feature>
<dbReference type="PANTHER" id="PTHR33406">
    <property type="entry name" value="MEMBRANE PROTEIN MJ1562-RELATED"/>
    <property type="match status" value="1"/>
</dbReference>
<dbReference type="KEGG" id="ido:I598_2159"/>
<evidence type="ECO:0000313" key="9">
    <source>
        <dbReference type="EMBL" id="ANC31700.1"/>
    </source>
</evidence>
<dbReference type="AlphaFoldDB" id="A0A161IM76"/>
<feature type="transmembrane region" description="Helical" evidence="7">
    <location>
        <begin position="376"/>
        <end position="396"/>
    </location>
</feature>
<dbReference type="STRING" id="1300344.I598_2159"/>
<dbReference type="RefSeq" id="WP_083973183.1">
    <property type="nucleotide sequence ID" value="NZ_CP014209.1"/>
</dbReference>
<proteinExistence type="predicted"/>
<dbReference type="InterPro" id="IPR000731">
    <property type="entry name" value="SSD"/>
</dbReference>
<keyword evidence="2" id="KW-1003">Cell membrane</keyword>
<keyword evidence="4 7" id="KW-1133">Transmembrane helix</keyword>
<dbReference type="InterPro" id="IPR050545">
    <property type="entry name" value="Mycobact_MmpL"/>
</dbReference>
<feature type="transmembrane region" description="Helical" evidence="7">
    <location>
        <begin position="305"/>
        <end position="334"/>
    </location>
</feature>
<feature type="domain" description="SSD" evidence="8">
    <location>
        <begin position="208"/>
        <end position="333"/>
    </location>
</feature>
<keyword evidence="10" id="KW-1185">Reference proteome</keyword>
<feature type="transmembrane region" description="Helical" evidence="7">
    <location>
        <begin position="598"/>
        <end position="617"/>
    </location>
</feature>
<feature type="transmembrane region" description="Helical" evidence="7">
    <location>
        <begin position="20"/>
        <end position="41"/>
    </location>
</feature>
<evidence type="ECO:0000259" key="8">
    <source>
        <dbReference type="PROSITE" id="PS50156"/>
    </source>
</evidence>
<dbReference type="Gene3D" id="1.20.1640.10">
    <property type="entry name" value="Multidrug efflux transporter AcrB transmembrane domain"/>
    <property type="match status" value="2"/>
</dbReference>
<feature type="transmembrane region" description="Helical" evidence="7">
    <location>
        <begin position="237"/>
        <end position="255"/>
    </location>
</feature>
<dbReference type="OrthoDB" id="7051771at2"/>
<comment type="subcellular location">
    <subcellularLocation>
        <location evidence="1">Cell membrane</location>
        <topology evidence="1">Multi-pass membrane protein</topology>
    </subcellularLocation>
</comment>